<name>A0A369BZS2_9GAMM</name>
<evidence type="ECO:0000256" key="1">
    <source>
        <dbReference type="ARBA" id="ARBA00004651"/>
    </source>
</evidence>
<feature type="transmembrane region" description="Helical" evidence="6">
    <location>
        <begin position="35"/>
        <end position="54"/>
    </location>
</feature>
<feature type="transmembrane region" description="Helical" evidence="6">
    <location>
        <begin position="220"/>
        <end position="241"/>
    </location>
</feature>
<dbReference type="PANTHER" id="PTHR37693">
    <property type="entry name" value="PHOSPHATIDYLGLYCEROL LYSYLTRANSFERASE"/>
    <property type="match status" value="1"/>
</dbReference>
<keyword evidence="2" id="KW-1003">Cell membrane</keyword>
<keyword evidence="8" id="KW-1185">Reference proteome</keyword>
<evidence type="ECO:0000313" key="8">
    <source>
        <dbReference type="Proteomes" id="UP000252707"/>
    </source>
</evidence>
<proteinExistence type="predicted"/>
<evidence type="ECO:0000256" key="6">
    <source>
        <dbReference type="SAM" id="Phobius"/>
    </source>
</evidence>
<dbReference type="GO" id="GO:0005886">
    <property type="term" value="C:plasma membrane"/>
    <property type="evidence" value="ECO:0007669"/>
    <property type="project" value="UniProtKB-SubCell"/>
</dbReference>
<keyword evidence="4 6" id="KW-1133">Transmembrane helix</keyword>
<keyword evidence="3 6" id="KW-0812">Transmembrane</keyword>
<evidence type="ECO:0000256" key="4">
    <source>
        <dbReference type="ARBA" id="ARBA00022989"/>
    </source>
</evidence>
<feature type="transmembrane region" description="Helical" evidence="6">
    <location>
        <begin position="247"/>
        <end position="268"/>
    </location>
</feature>
<feature type="transmembrane region" description="Helical" evidence="6">
    <location>
        <begin position="126"/>
        <end position="142"/>
    </location>
</feature>
<feature type="transmembrane region" description="Helical" evidence="6">
    <location>
        <begin position="306"/>
        <end position="325"/>
    </location>
</feature>
<sequence>MRIRRSLWLAAAGLALGLGIPLAYGGAGLFGRLAAISPLLLGAVLGMVFAGWNFNAGRLRLMLGGIRQPMGHGRALATVMATEFAFSATPAGSGGPLAYVYLLRRHGVAGSAAAALYALDVLMDMLFFAALLVIIALALLFRPEALHAGWQIGLLAALLLAVLAGAWLALRHYRPLLLRGGRLLRRLNIPPATRRRIARGLLRFRQGLGVMLRLSRGRLVAIYLLCIGHWLLRYSILYVLIRGLGEPVPWAYTLLVQMLALTLGQFTLLPGGSGGVELGFTALLAPLLDPPTLGAVLLLWRFATYYWYLLAGAPVFAWIAGRTLWERLAPHSARARGGEAPGTQPL</sequence>
<organism evidence="7 8">
    <name type="scientific">Thioalbus denitrificans</name>
    <dbReference type="NCBI Taxonomy" id="547122"/>
    <lineage>
        <taxon>Bacteria</taxon>
        <taxon>Pseudomonadati</taxon>
        <taxon>Pseudomonadota</taxon>
        <taxon>Gammaproteobacteria</taxon>
        <taxon>Chromatiales</taxon>
        <taxon>Ectothiorhodospiraceae</taxon>
        <taxon>Thioalbus</taxon>
    </lineage>
</organism>
<dbReference type="AlphaFoldDB" id="A0A369BZS2"/>
<evidence type="ECO:0000256" key="3">
    <source>
        <dbReference type="ARBA" id="ARBA00022692"/>
    </source>
</evidence>
<evidence type="ECO:0000256" key="5">
    <source>
        <dbReference type="ARBA" id="ARBA00023136"/>
    </source>
</evidence>
<dbReference type="PANTHER" id="PTHR37693:SF1">
    <property type="entry name" value="INTEGRAL MEMBRANE PROTEIN"/>
    <property type="match status" value="1"/>
</dbReference>
<feature type="transmembrane region" description="Helical" evidence="6">
    <location>
        <begin position="75"/>
        <end position="92"/>
    </location>
</feature>
<comment type="subcellular location">
    <subcellularLocation>
        <location evidence="1">Cell membrane</location>
        <topology evidence="1">Multi-pass membrane protein</topology>
    </subcellularLocation>
</comment>
<comment type="caution">
    <text evidence="7">The sequence shown here is derived from an EMBL/GenBank/DDBJ whole genome shotgun (WGS) entry which is preliminary data.</text>
</comment>
<dbReference type="NCBIfam" id="TIGR00374">
    <property type="entry name" value="flippase-like domain"/>
    <property type="match status" value="1"/>
</dbReference>
<evidence type="ECO:0000313" key="7">
    <source>
        <dbReference type="EMBL" id="RCX26066.1"/>
    </source>
</evidence>
<dbReference type="Pfam" id="PF03706">
    <property type="entry name" value="LPG_synthase_TM"/>
    <property type="match status" value="1"/>
</dbReference>
<keyword evidence="5 6" id="KW-0472">Membrane</keyword>
<dbReference type="EMBL" id="QPJY01000012">
    <property type="protein sequence ID" value="RCX26066.1"/>
    <property type="molecule type" value="Genomic_DNA"/>
</dbReference>
<protein>
    <submittedName>
        <fullName evidence="7">Uncharacterized protein (TIRG00374 family)</fullName>
    </submittedName>
</protein>
<accession>A0A369BZS2</accession>
<dbReference type="InterPro" id="IPR022791">
    <property type="entry name" value="L-PG_synthase/AglD"/>
</dbReference>
<dbReference type="Proteomes" id="UP000252707">
    <property type="component" value="Unassembled WGS sequence"/>
</dbReference>
<reference evidence="7 8" key="1">
    <citation type="submission" date="2018-07" db="EMBL/GenBank/DDBJ databases">
        <title>Genomic Encyclopedia of Type Strains, Phase IV (KMG-IV): sequencing the most valuable type-strain genomes for metagenomic binning, comparative biology and taxonomic classification.</title>
        <authorList>
            <person name="Goeker M."/>
        </authorList>
    </citation>
    <scope>NUCLEOTIDE SEQUENCE [LARGE SCALE GENOMIC DNA]</scope>
    <source>
        <strain evidence="7 8">DSM 26407</strain>
    </source>
</reference>
<feature type="transmembrane region" description="Helical" evidence="6">
    <location>
        <begin position="148"/>
        <end position="170"/>
    </location>
</feature>
<evidence type="ECO:0000256" key="2">
    <source>
        <dbReference type="ARBA" id="ARBA00022475"/>
    </source>
</evidence>
<gene>
    <name evidence="7" type="ORF">DFQ59_11269</name>
</gene>